<keyword evidence="2" id="KW-1185">Reference proteome</keyword>
<dbReference type="WBParaSite" id="TREG1_3770.1">
    <property type="protein sequence ID" value="TREG1_3770.1"/>
    <property type="gene ID" value="TREG1_3770"/>
</dbReference>
<dbReference type="Proteomes" id="UP000050795">
    <property type="component" value="Unassembled WGS sequence"/>
</dbReference>
<evidence type="ECO:0000256" key="1">
    <source>
        <dbReference type="SAM" id="MobiDB-lite"/>
    </source>
</evidence>
<name>A0AA85JUQ5_TRIRE</name>
<accession>A0AA85JUQ5</accession>
<sequence length="155" mass="16571">MSHYESSSSRQELQPQDRLLFQPNSTASSPLLPPSPSSALSWLLTGPNSITNHLTAQNPYVLTTMPNSNITESTSITTKTTATTSDLLSRLAKCVCTNTSSSPSSSTSTSSSVRSLSLKANHNTVNNNELQSQMNTFPVVSAQNTAKNAIPSYAY</sequence>
<evidence type="ECO:0000313" key="2">
    <source>
        <dbReference type="Proteomes" id="UP000050795"/>
    </source>
</evidence>
<proteinExistence type="predicted"/>
<organism evidence="2 3">
    <name type="scientific">Trichobilharzia regenti</name>
    <name type="common">Nasal bird schistosome</name>
    <dbReference type="NCBI Taxonomy" id="157069"/>
    <lineage>
        <taxon>Eukaryota</taxon>
        <taxon>Metazoa</taxon>
        <taxon>Spiralia</taxon>
        <taxon>Lophotrochozoa</taxon>
        <taxon>Platyhelminthes</taxon>
        <taxon>Trematoda</taxon>
        <taxon>Digenea</taxon>
        <taxon>Strigeidida</taxon>
        <taxon>Schistosomatoidea</taxon>
        <taxon>Schistosomatidae</taxon>
        <taxon>Trichobilharzia</taxon>
    </lineage>
</organism>
<reference evidence="3" key="2">
    <citation type="submission" date="2023-11" db="UniProtKB">
        <authorList>
            <consortium name="WormBaseParasite"/>
        </authorList>
    </citation>
    <scope>IDENTIFICATION</scope>
</reference>
<evidence type="ECO:0000313" key="3">
    <source>
        <dbReference type="WBParaSite" id="TREG1_3770.1"/>
    </source>
</evidence>
<feature type="region of interest" description="Disordered" evidence="1">
    <location>
        <begin position="97"/>
        <end position="116"/>
    </location>
</feature>
<dbReference type="AlphaFoldDB" id="A0AA85JUQ5"/>
<protein>
    <submittedName>
        <fullName evidence="3">Uncharacterized protein</fullName>
    </submittedName>
</protein>
<reference evidence="2" key="1">
    <citation type="submission" date="2022-06" db="EMBL/GenBank/DDBJ databases">
        <authorList>
            <person name="Berger JAMES D."/>
            <person name="Berger JAMES D."/>
        </authorList>
    </citation>
    <scope>NUCLEOTIDE SEQUENCE [LARGE SCALE GENOMIC DNA]</scope>
</reference>